<dbReference type="Proteomes" id="UP000779574">
    <property type="component" value="Unassembled WGS sequence"/>
</dbReference>
<feature type="non-terminal residue" evidence="2">
    <location>
        <position position="358"/>
    </location>
</feature>
<evidence type="ECO:0000313" key="3">
    <source>
        <dbReference type="Proteomes" id="UP000779574"/>
    </source>
</evidence>
<feature type="transmembrane region" description="Helical" evidence="1">
    <location>
        <begin position="21"/>
        <end position="45"/>
    </location>
</feature>
<accession>A0A9P8ETK8</accession>
<protein>
    <submittedName>
        <fullName evidence="2">Uncharacterized protein</fullName>
    </submittedName>
</protein>
<dbReference type="EMBL" id="JAHFXF010000039">
    <property type="protein sequence ID" value="KAG9699145.1"/>
    <property type="molecule type" value="Genomic_DNA"/>
</dbReference>
<keyword evidence="1" id="KW-1133">Transmembrane helix</keyword>
<sequence length="358" mass="40635">MIKLSDHIFWQPTRMSADPDNVLYVFAMSTSSVVCFSLVIAFHLLYVIMAEKNHAIGRQALHKGIAWFGATLVAFAIASMAALNVALFVAGHHANHVKAIFKEKVLYPVIFPAVNQTTKSYTTAHNHVVNSPDVAKSYLRKLVKDKKKMQKVFAMFCAILIAFFILSSMYLQLSFSGLLSQDDLRYVFRTYLFFISSLTCSISILCFCHRTLIPGYVLDFLHQAAGTYWNRLAMMAGLDESVPCISQTSDSDILFHLGEEMPDPEELLTLHLRDKSGFDFKSENDFIALFKGFQGFLSLELPSVRIMPSERYSIFKNDVSIRSCREFFNVMKEQRAIGFFYISYSSLRDEDVDTVAND</sequence>
<organism evidence="2 3">
    <name type="scientific">Aureobasidium melanogenum</name>
    <name type="common">Aureobasidium pullulans var. melanogenum</name>
    <dbReference type="NCBI Taxonomy" id="46634"/>
    <lineage>
        <taxon>Eukaryota</taxon>
        <taxon>Fungi</taxon>
        <taxon>Dikarya</taxon>
        <taxon>Ascomycota</taxon>
        <taxon>Pezizomycotina</taxon>
        <taxon>Dothideomycetes</taxon>
        <taxon>Dothideomycetidae</taxon>
        <taxon>Dothideales</taxon>
        <taxon>Saccotheciaceae</taxon>
        <taxon>Aureobasidium</taxon>
    </lineage>
</organism>
<evidence type="ECO:0000313" key="2">
    <source>
        <dbReference type="EMBL" id="KAG9699145.1"/>
    </source>
</evidence>
<comment type="caution">
    <text evidence="2">The sequence shown here is derived from an EMBL/GenBank/DDBJ whole genome shotgun (WGS) entry which is preliminary data.</text>
</comment>
<feature type="transmembrane region" description="Helical" evidence="1">
    <location>
        <begin position="191"/>
        <end position="208"/>
    </location>
</feature>
<reference evidence="2" key="2">
    <citation type="submission" date="2021-08" db="EMBL/GenBank/DDBJ databases">
        <authorList>
            <person name="Gostincar C."/>
            <person name="Sun X."/>
            <person name="Song Z."/>
            <person name="Gunde-Cimerman N."/>
        </authorList>
    </citation>
    <scope>NUCLEOTIDE SEQUENCE</scope>
    <source>
        <strain evidence="2">EXF-9911</strain>
    </source>
</reference>
<reference evidence="2" key="1">
    <citation type="journal article" date="2021" name="J Fungi (Basel)">
        <title>Virulence traits and population genomics of the black yeast Aureobasidium melanogenum.</title>
        <authorList>
            <person name="Cernosa A."/>
            <person name="Sun X."/>
            <person name="Gostincar C."/>
            <person name="Fang C."/>
            <person name="Gunde-Cimerman N."/>
            <person name="Song Z."/>
        </authorList>
    </citation>
    <scope>NUCLEOTIDE SEQUENCE</scope>
    <source>
        <strain evidence="2">EXF-9911</strain>
    </source>
</reference>
<feature type="transmembrane region" description="Helical" evidence="1">
    <location>
        <begin position="65"/>
        <end position="90"/>
    </location>
</feature>
<dbReference type="OrthoDB" id="3914692at2759"/>
<proteinExistence type="predicted"/>
<dbReference type="AlphaFoldDB" id="A0A9P8ETK8"/>
<gene>
    <name evidence="2" type="ORF">KCU76_g1744</name>
</gene>
<keyword evidence="1" id="KW-0812">Transmembrane</keyword>
<evidence type="ECO:0000256" key="1">
    <source>
        <dbReference type="SAM" id="Phobius"/>
    </source>
</evidence>
<feature type="transmembrane region" description="Helical" evidence="1">
    <location>
        <begin position="152"/>
        <end position="171"/>
    </location>
</feature>
<keyword evidence="1" id="KW-0472">Membrane</keyword>
<name>A0A9P8ETK8_AURME</name>